<organism evidence="1 2">
    <name type="scientific">Pleuronectes platessa</name>
    <name type="common">European plaice</name>
    <dbReference type="NCBI Taxonomy" id="8262"/>
    <lineage>
        <taxon>Eukaryota</taxon>
        <taxon>Metazoa</taxon>
        <taxon>Chordata</taxon>
        <taxon>Craniata</taxon>
        <taxon>Vertebrata</taxon>
        <taxon>Euteleostomi</taxon>
        <taxon>Actinopterygii</taxon>
        <taxon>Neopterygii</taxon>
        <taxon>Teleostei</taxon>
        <taxon>Neoteleostei</taxon>
        <taxon>Acanthomorphata</taxon>
        <taxon>Carangaria</taxon>
        <taxon>Pleuronectiformes</taxon>
        <taxon>Pleuronectoidei</taxon>
        <taxon>Pleuronectidae</taxon>
        <taxon>Pleuronectes</taxon>
    </lineage>
</organism>
<dbReference type="Proteomes" id="UP001153269">
    <property type="component" value="Unassembled WGS sequence"/>
</dbReference>
<accession>A0A9N7U4J4</accession>
<dbReference type="AlphaFoldDB" id="A0A9N7U4J4"/>
<evidence type="ECO:0000313" key="1">
    <source>
        <dbReference type="EMBL" id="CAB1424869.1"/>
    </source>
</evidence>
<keyword evidence="2" id="KW-1185">Reference proteome</keyword>
<comment type="caution">
    <text evidence="1">The sequence shown here is derived from an EMBL/GenBank/DDBJ whole genome shotgun (WGS) entry which is preliminary data.</text>
</comment>
<dbReference type="EMBL" id="CADEAL010000760">
    <property type="protein sequence ID" value="CAB1424869.1"/>
    <property type="molecule type" value="Genomic_DNA"/>
</dbReference>
<name>A0A9N7U4J4_PLEPL</name>
<gene>
    <name evidence="1" type="ORF">PLEPLA_LOCUS12798</name>
</gene>
<proteinExistence type="predicted"/>
<protein>
    <submittedName>
        <fullName evidence="1">Uncharacterized protein</fullName>
    </submittedName>
</protein>
<sequence>MSPLPNDPSLVPCRLRWTLSGRIGWYLDEWEGGSSNQAVAEKRSSRRGSCSTPLLHPGAVSQSFGTDSGLKEIAGSRGIDHEVEGRRATNWGASCKLQMMQIPQDVELNSIFCAPPPRL</sequence>
<evidence type="ECO:0000313" key="2">
    <source>
        <dbReference type="Proteomes" id="UP001153269"/>
    </source>
</evidence>
<reference evidence="1" key="1">
    <citation type="submission" date="2020-03" db="EMBL/GenBank/DDBJ databases">
        <authorList>
            <person name="Weist P."/>
        </authorList>
    </citation>
    <scope>NUCLEOTIDE SEQUENCE</scope>
</reference>